<feature type="compositionally biased region" description="Basic and acidic residues" evidence="1">
    <location>
        <begin position="36"/>
        <end position="46"/>
    </location>
</feature>
<protein>
    <submittedName>
        <fullName evidence="2">Uncharacterized protein</fullName>
    </submittedName>
</protein>
<comment type="caution">
    <text evidence="2">The sequence shown here is derived from an EMBL/GenBank/DDBJ whole genome shotgun (WGS) entry which is preliminary data.</text>
</comment>
<feature type="compositionally biased region" description="Gly residues" evidence="1">
    <location>
        <begin position="114"/>
        <end position="123"/>
    </location>
</feature>
<organism evidence="2 3">
    <name type="scientific">Eschrichtius robustus</name>
    <name type="common">California gray whale</name>
    <name type="synonym">Eschrichtius gibbosus</name>
    <dbReference type="NCBI Taxonomy" id="9764"/>
    <lineage>
        <taxon>Eukaryota</taxon>
        <taxon>Metazoa</taxon>
        <taxon>Chordata</taxon>
        <taxon>Craniata</taxon>
        <taxon>Vertebrata</taxon>
        <taxon>Euteleostomi</taxon>
        <taxon>Mammalia</taxon>
        <taxon>Eutheria</taxon>
        <taxon>Laurasiatheria</taxon>
        <taxon>Artiodactyla</taxon>
        <taxon>Whippomorpha</taxon>
        <taxon>Cetacea</taxon>
        <taxon>Mysticeti</taxon>
        <taxon>Eschrichtiidae</taxon>
        <taxon>Eschrichtius</taxon>
    </lineage>
</organism>
<keyword evidence="3" id="KW-1185">Reference proteome</keyword>
<accession>A0AB34HJV4</accession>
<name>A0AB34HJV4_ESCRO</name>
<evidence type="ECO:0000313" key="3">
    <source>
        <dbReference type="Proteomes" id="UP001159641"/>
    </source>
</evidence>
<proteinExistence type="predicted"/>
<dbReference type="AlphaFoldDB" id="A0AB34HJV4"/>
<sequence length="187" mass="20170">MVSIPPPIAARPDAVREFYASKQNAALDRTGSKLLERFTPRPENRGCLRGSGASKLPPGKAWTWQYRSRRQELLPHPQPTPPHPRHTRPAGDCPRQHHSPARQPSWGEERNAAGGKGRGGGFAGEAPLRLSPPTGGAGLRPPLSPPRGPGESCDWAGAAIPLKCSCRSRLFDVRLAKGEGFCVARRG</sequence>
<reference evidence="2 3" key="1">
    <citation type="submission" date="2022-11" db="EMBL/GenBank/DDBJ databases">
        <title>Whole genome sequence of Eschrichtius robustus ER-17-0199.</title>
        <authorList>
            <person name="Bruniche-Olsen A."/>
            <person name="Black A.N."/>
            <person name="Fields C.J."/>
            <person name="Walden K."/>
            <person name="Dewoody J.A."/>
        </authorList>
    </citation>
    <scope>NUCLEOTIDE SEQUENCE [LARGE SCALE GENOMIC DNA]</scope>
    <source>
        <strain evidence="2">ER-17-0199</strain>
        <tissue evidence="2">Blubber</tissue>
    </source>
</reference>
<gene>
    <name evidence="2" type="ORF">J1605_020649</name>
</gene>
<evidence type="ECO:0000313" key="2">
    <source>
        <dbReference type="EMBL" id="KAJ8791488.1"/>
    </source>
</evidence>
<feature type="region of interest" description="Disordered" evidence="1">
    <location>
        <begin position="36"/>
        <end position="154"/>
    </location>
</feature>
<dbReference type="Proteomes" id="UP001159641">
    <property type="component" value="Unassembled WGS sequence"/>
</dbReference>
<evidence type="ECO:0000256" key="1">
    <source>
        <dbReference type="SAM" id="MobiDB-lite"/>
    </source>
</evidence>
<dbReference type="EMBL" id="JAIQCJ010001224">
    <property type="protein sequence ID" value="KAJ8791488.1"/>
    <property type="molecule type" value="Genomic_DNA"/>
</dbReference>